<dbReference type="Pfam" id="PF05257">
    <property type="entry name" value="CHAP"/>
    <property type="match status" value="2"/>
</dbReference>
<evidence type="ECO:0000313" key="4">
    <source>
        <dbReference type="Proteomes" id="UP000689195"/>
    </source>
</evidence>
<dbReference type="InterPro" id="IPR051705">
    <property type="entry name" value="Gsp_Synthetase/Amidase"/>
</dbReference>
<sequence>MKYILLVLLLLFTESLSQVLVTPRIQCRTKKCEGDNFCFQGYCTPCDGPRSIWTKRKPQWGTKIGEALNVPAYSNYGDLDVQDKNKNEYLLDSQINFGEEIYIGQKYQCVHYARRFWVSQYNTTFGSVERAEQIFDLQEAYNFDTKQNIQLKKFKNGGIEPPQQGDLLIWQKDNGEFPYGHVAVVISIDIQSASPHVLIAEQNYDQAWDTRNFARALKLSIGENKEIIVSNNRQTFPNKDDLKCRDDEITTQGVILGWVRAVIAIQPNCDNLCDGDHYCYFSECYSCNQFRKDWEQSIPDYGVIIGYGNKIPAYSCQNDTQHIAELKHYLQPQESGLNQTVYVGMKYQCVHYARYYWILKYGSAFPDVDTADQIYDLEFAFDYQNGGKRKILQFKNGGQERPLPGDLLIWNKSQPNYPYGHVAVVLDVQLSENEPYVTIGEQNYDDIWDSQQYARKLKVAKNNLGNYYIINQREISNLHPQEKCKDYSGSAYDVIIGWVRLI</sequence>
<dbReference type="GO" id="GO:0016874">
    <property type="term" value="F:ligase activity"/>
    <property type="evidence" value="ECO:0007669"/>
    <property type="project" value="TreeGrafter"/>
</dbReference>
<accession>A0A8S1SSF3</accession>
<keyword evidence="4" id="KW-1185">Reference proteome</keyword>
<feature type="domain" description="Peptidase C51" evidence="2">
    <location>
        <begin position="84"/>
        <end position="229"/>
    </location>
</feature>
<dbReference type="Proteomes" id="UP000689195">
    <property type="component" value="Unassembled WGS sequence"/>
</dbReference>
<dbReference type="OrthoDB" id="299748at2759"/>
<comment type="caution">
    <text evidence="3">The sequence shown here is derived from an EMBL/GenBank/DDBJ whole genome shotgun (WGS) entry which is preliminary data.</text>
</comment>
<evidence type="ECO:0000259" key="2">
    <source>
        <dbReference type="PROSITE" id="PS50911"/>
    </source>
</evidence>
<dbReference type="EMBL" id="CAJJDO010000011">
    <property type="protein sequence ID" value="CAD8142838.1"/>
    <property type="molecule type" value="Genomic_DNA"/>
</dbReference>
<proteinExistence type="predicted"/>
<feature type="signal peptide" evidence="1">
    <location>
        <begin position="1"/>
        <end position="17"/>
    </location>
</feature>
<evidence type="ECO:0000256" key="1">
    <source>
        <dbReference type="SAM" id="SignalP"/>
    </source>
</evidence>
<organism evidence="3 4">
    <name type="scientific">Paramecium pentaurelia</name>
    <dbReference type="NCBI Taxonomy" id="43138"/>
    <lineage>
        <taxon>Eukaryota</taxon>
        <taxon>Sar</taxon>
        <taxon>Alveolata</taxon>
        <taxon>Ciliophora</taxon>
        <taxon>Intramacronucleata</taxon>
        <taxon>Oligohymenophorea</taxon>
        <taxon>Peniculida</taxon>
        <taxon>Parameciidae</taxon>
        <taxon>Paramecium</taxon>
    </lineage>
</organism>
<dbReference type="PANTHER" id="PTHR30094">
    <property type="entry name" value="BIFUNCTIONAL GLUTATHIONYLSPERMIDINE SYNTHETASE/AMIDASE-RELATED"/>
    <property type="match status" value="1"/>
</dbReference>
<protein>
    <recommendedName>
        <fullName evidence="2">Peptidase C51 domain-containing protein</fullName>
    </recommendedName>
</protein>
<reference evidence="3" key="1">
    <citation type="submission" date="2021-01" db="EMBL/GenBank/DDBJ databases">
        <authorList>
            <consortium name="Genoscope - CEA"/>
            <person name="William W."/>
        </authorList>
    </citation>
    <scope>NUCLEOTIDE SEQUENCE</scope>
</reference>
<gene>
    <name evidence="3" type="ORF">PPENT_87.1.T0110362</name>
</gene>
<keyword evidence="1" id="KW-0732">Signal</keyword>
<dbReference type="AlphaFoldDB" id="A0A8S1SSF3"/>
<dbReference type="PANTHER" id="PTHR30094:SF0">
    <property type="entry name" value="BIFUNCTIONAL GLUTATHIONYLSPERMIDINE SYNTHETASE_AMIDASE-RELATED"/>
    <property type="match status" value="1"/>
</dbReference>
<dbReference type="InterPro" id="IPR007921">
    <property type="entry name" value="CHAP_dom"/>
</dbReference>
<name>A0A8S1SSF3_9CILI</name>
<feature type="domain" description="Peptidase C51" evidence="2">
    <location>
        <begin position="324"/>
        <end position="471"/>
    </location>
</feature>
<dbReference type="PROSITE" id="PS50911">
    <property type="entry name" value="CHAP"/>
    <property type="match status" value="2"/>
</dbReference>
<evidence type="ECO:0000313" key="3">
    <source>
        <dbReference type="EMBL" id="CAD8142838.1"/>
    </source>
</evidence>
<feature type="chain" id="PRO_5035949341" description="Peptidase C51 domain-containing protein" evidence="1">
    <location>
        <begin position="18"/>
        <end position="502"/>
    </location>
</feature>